<dbReference type="AlphaFoldDB" id="A0AAU6WIQ4"/>
<name>A0AAU6WIQ4_9MICC</name>
<sequence>MTTTEAKNNLQAQLDAQALAETVTVDRKDLERVLQCIDDVQAWARSFPQPSGGAV</sequence>
<dbReference type="EMBL" id="CP125942">
    <property type="protein sequence ID" value="XAO47003.1"/>
    <property type="molecule type" value="Genomic_DNA"/>
</dbReference>
<dbReference type="RefSeq" id="WP_345473701.1">
    <property type="nucleotide sequence ID" value="NZ_CP125942.1"/>
</dbReference>
<dbReference type="Proteomes" id="UP001486888">
    <property type="component" value="Chromosome"/>
</dbReference>
<evidence type="ECO:0000313" key="2">
    <source>
        <dbReference type="Proteomes" id="UP001486888"/>
    </source>
</evidence>
<evidence type="ECO:0000313" key="1">
    <source>
        <dbReference type="EMBL" id="XAO47003.1"/>
    </source>
</evidence>
<reference evidence="1 2" key="1">
    <citation type="submission" date="2023-05" db="EMBL/GenBank/DDBJ databases">
        <title>Glutamicibacter sp. B1, complete genome.</title>
        <authorList>
            <person name="Long Y.H."/>
            <person name="Fang T."/>
            <person name="Li X.Y."/>
        </authorList>
    </citation>
    <scope>NUCLEOTIDE SEQUENCE [LARGE SCALE GENOMIC DNA]</scope>
    <source>
        <strain evidence="1 2">B1</strain>
    </source>
</reference>
<keyword evidence="2" id="KW-1185">Reference proteome</keyword>
<gene>
    <name evidence="1" type="ORF">QMQ05_05630</name>
</gene>
<dbReference type="KEGG" id="gey:QMQ05_05630"/>
<protein>
    <submittedName>
        <fullName evidence="1">Uncharacterized protein</fullName>
    </submittedName>
</protein>
<organism evidence="1 2">
    <name type="scientific">Glutamicibacter ectropisis</name>
    <dbReference type="NCBI Taxonomy" id="3046593"/>
    <lineage>
        <taxon>Bacteria</taxon>
        <taxon>Bacillati</taxon>
        <taxon>Actinomycetota</taxon>
        <taxon>Actinomycetes</taxon>
        <taxon>Micrococcales</taxon>
        <taxon>Micrococcaceae</taxon>
        <taxon>Glutamicibacter</taxon>
    </lineage>
</organism>
<accession>A0AAU6WIQ4</accession>
<proteinExistence type="predicted"/>